<evidence type="ECO:0000256" key="4">
    <source>
        <dbReference type="ARBA" id="ARBA00022741"/>
    </source>
</evidence>
<evidence type="ECO:0000313" key="11">
    <source>
        <dbReference type="EMBL" id="GBF90619.1"/>
    </source>
</evidence>
<feature type="domain" description="Cytidylate kinase" evidence="10">
    <location>
        <begin position="60"/>
        <end position="210"/>
    </location>
</feature>
<feature type="region of interest" description="Disordered" evidence="9">
    <location>
        <begin position="210"/>
        <end position="237"/>
    </location>
</feature>
<evidence type="ECO:0000256" key="3">
    <source>
        <dbReference type="ARBA" id="ARBA00022679"/>
    </source>
</evidence>
<evidence type="ECO:0000256" key="2">
    <source>
        <dbReference type="ARBA" id="ARBA00012906"/>
    </source>
</evidence>
<dbReference type="CDD" id="cd02020">
    <property type="entry name" value="CMPK"/>
    <property type="match status" value="1"/>
</dbReference>
<evidence type="ECO:0000256" key="7">
    <source>
        <dbReference type="ARBA" id="ARBA00047615"/>
    </source>
</evidence>
<gene>
    <name evidence="11" type="ORF">Rsub_03191</name>
</gene>
<keyword evidence="5 11" id="KW-0418">Kinase</keyword>
<evidence type="ECO:0000256" key="9">
    <source>
        <dbReference type="SAM" id="MobiDB-lite"/>
    </source>
</evidence>
<dbReference type="InterPro" id="IPR027417">
    <property type="entry name" value="P-loop_NTPase"/>
</dbReference>
<comment type="caution">
    <text evidence="11">The sequence shown here is derived from an EMBL/GenBank/DDBJ whole genome shotgun (WGS) entry which is preliminary data.</text>
</comment>
<dbReference type="InParanoid" id="A0A2V0NTH9"/>
<accession>A0A2V0NTH9</accession>
<keyword evidence="4" id="KW-0547">Nucleotide-binding</keyword>
<dbReference type="HAMAP" id="MF_00238">
    <property type="entry name" value="Cytidyl_kinase_type1"/>
    <property type="match status" value="1"/>
</dbReference>
<feature type="compositionally biased region" description="Pro residues" evidence="9">
    <location>
        <begin position="226"/>
        <end position="236"/>
    </location>
</feature>
<evidence type="ECO:0000256" key="6">
    <source>
        <dbReference type="ARBA" id="ARBA00022840"/>
    </source>
</evidence>
<dbReference type="InterPro" id="IPR011994">
    <property type="entry name" value="Cytidylate_kinase_dom"/>
</dbReference>
<evidence type="ECO:0000313" key="12">
    <source>
        <dbReference type="Proteomes" id="UP000247498"/>
    </source>
</evidence>
<comment type="catalytic activity">
    <reaction evidence="7">
        <text>dCMP + ATP = dCDP + ADP</text>
        <dbReference type="Rhea" id="RHEA:25094"/>
        <dbReference type="ChEBI" id="CHEBI:30616"/>
        <dbReference type="ChEBI" id="CHEBI:57566"/>
        <dbReference type="ChEBI" id="CHEBI:58593"/>
        <dbReference type="ChEBI" id="CHEBI:456216"/>
        <dbReference type="EC" id="2.7.4.25"/>
    </reaction>
</comment>
<evidence type="ECO:0000256" key="1">
    <source>
        <dbReference type="ARBA" id="ARBA00009427"/>
    </source>
</evidence>
<dbReference type="AlphaFoldDB" id="A0A2V0NTH9"/>
<dbReference type="Pfam" id="PF02224">
    <property type="entry name" value="Cytidylate_kin"/>
    <property type="match status" value="2"/>
</dbReference>
<keyword evidence="6" id="KW-0067">ATP-binding</keyword>
<dbReference type="GO" id="GO:0006139">
    <property type="term" value="P:nucleobase-containing compound metabolic process"/>
    <property type="evidence" value="ECO:0007669"/>
    <property type="project" value="InterPro"/>
</dbReference>
<dbReference type="Proteomes" id="UP000247498">
    <property type="component" value="Unassembled WGS sequence"/>
</dbReference>
<dbReference type="OrthoDB" id="10263145at2759"/>
<dbReference type="EMBL" id="BDRX01000018">
    <property type="protein sequence ID" value="GBF90619.1"/>
    <property type="molecule type" value="Genomic_DNA"/>
</dbReference>
<evidence type="ECO:0000259" key="10">
    <source>
        <dbReference type="Pfam" id="PF02224"/>
    </source>
</evidence>
<dbReference type="EC" id="2.7.4.25" evidence="2"/>
<dbReference type="SUPFAM" id="SSF52540">
    <property type="entry name" value="P-loop containing nucleoside triphosphate hydrolases"/>
    <property type="match status" value="1"/>
</dbReference>
<dbReference type="STRING" id="307507.A0A2V0NTH9"/>
<comment type="catalytic activity">
    <reaction evidence="8">
        <text>CMP + ATP = CDP + ADP</text>
        <dbReference type="Rhea" id="RHEA:11600"/>
        <dbReference type="ChEBI" id="CHEBI:30616"/>
        <dbReference type="ChEBI" id="CHEBI:58069"/>
        <dbReference type="ChEBI" id="CHEBI:60377"/>
        <dbReference type="ChEBI" id="CHEBI:456216"/>
        <dbReference type="EC" id="2.7.4.25"/>
    </reaction>
</comment>
<comment type="similarity">
    <text evidence="1">Belongs to the cytidylate kinase family. Type 1 subfamily.</text>
</comment>
<sequence length="302" mass="29637">MQLAAARRRLLLPGAPLVSGALAGRAGLRSGSGSGSGAHIRAMSAAAAGAAAAAPPPLVVAIDGPAAAGKGTVARLLAERLGLAHMDTGLLYRRVAAAALAAGARLDDGPALAALASALPPLERTPEAELRSEAVSQAASKVSALPPVRAALLQAQRDFAASPPPPFRGTVLDGRDVGTVVCPAATAKLFITASPEARARRRLLELQARHSEPNPGPNAAAAGPSGPAPAPAPAPAPSLEGVLAAMRERDERDAARAVAPLAPAADALVLDTTGLGIEQALAAALAHVRAREAAAAAAGGGG</sequence>
<keyword evidence="12" id="KW-1185">Reference proteome</keyword>
<name>A0A2V0NTH9_9CHLO</name>
<evidence type="ECO:0000256" key="5">
    <source>
        <dbReference type="ARBA" id="ARBA00022777"/>
    </source>
</evidence>
<proteinExistence type="inferred from homology"/>
<organism evidence="11 12">
    <name type="scientific">Raphidocelis subcapitata</name>
    <dbReference type="NCBI Taxonomy" id="307507"/>
    <lineage>
        <taxon>Eukaryota</taxon>
        <taxon>Viridiplantae</taxon>
        <taxon>Chlorophyta</taxon>
        <taxon>core chlorophytes</taxon>
        <taxon>Chlorophyceae</taxon>
        <taxon>CS clade</taxon>
        <taxon>Sphaeropleales</taxon>
        <taxon>Selenastraceae</taxon>
        <taxon>Raphidocelis</taxon>
    </lineage>
</organism>
<dbReference type="GO" id="GO:0036431">
    <property type="term" value="F:dCMP kinase activity"/>
    <property type="evidence" value="ECO:0007669"/>
    <property type="project" value="InterPro"/>
</dbReference>
<evidence type="ECO:0000256" key="8">
    <source>
        <dbReference type="ARBA" id="ARBA00048478"/>
    </source>
</evidence>
<dbReference type="InterPro" id="IPR003136">
    <property type="entry name" value="Cytidylate_kin"/>
</dbReference>
<reference evidence="11 12" key="1">
    <citation type="journal article" date="2018" name="Sci. Rep.">
        <title>Raphidocelis subcapitata (=Pseudokirchneriella subcapitata) provides an insight into genome evolution and environmental adaptations in the Sphaeropleales.</title>
        <authorList>
            <person name="Suzuki S."/>
            <person name="Yamaguchi H."/>
            <person name="Nakajima N."/>
            <person name="Kawachi M."/>
        </authorList>
    </citation>
    <scope>NUCLEOTIDE SEQUENCE [LARGE SCALE GENOMIC DNA]</scope>
    <source>
        <strain evidence="11 12">NIES-35</strain>
    </source>
</reference>
<dbReference type="GO" id="GO:0005524">
    <property type="term" value="F:ATP binding"/>
    <property type="evidence" value="ECO:0007669"/>
    <property type="project" value="UniProtKB-KW"/>
</dbReference>
<keyword evidence="3" id="KW-0808">Transferase</keyword>
<feature type="domain" description="Cytidylate kinase" evidence="10">
    <location>
        <begin position="238"/>
        <end position="288"/>
    </location>
</feature>
<dbReference type="Gene3D" id="3.40.50.300">
    <property type="entry name" value="P-loop containing nucleotide triphosphate hydrolases"/>
    <property type="match status" value="1"/>
</dbReference>
<protein>
    <recommendedName>
        <fullName evidence="2">(d)CMP kinase</fullName>
        <ecNumber evidence="2">2.7.4.25</ecNumber>
    </recommendedName>
</protein>